<dbReference type="InterPro" id="IPR050250">
    <property type="entry name" value="Macrolide_Exporter_MacB"/>
</dbReference>
<dbReference type="Proteomes" id="UP000244338">
    <property type="component" value="Unassembled WGS sequence"/>
</dbReference>
<evidence type="ECO:0000256" key="1">
    <source>
        <dbReference type="ARBA" id="ARBA00004651"/>
    </source>
</evidence>
<reference evidence="11" key="1">
    <citation type="journal article" date="2018" name="Sci. Rep.">
        <title>Lignite coal burning seam in the remote Altai Mountains harbors a hydrogen-driven thermophilic microbial community.</title>
        <authorList>
            <person name="Kadnikov V.V."/>
            <person name="Mardanov A.V."/>
            <person name="Ivasenko D.A."/>
            <person name="Antsiferov D.V."/>
            <person name="Beletsky A.V."/>
            <person name="Karnachuk O.V."/>
            <person name="Ravin N.V."/>
        </authorList>
    </citation>
    <scope>NUCLEOTIDE SEQUENCE [LARGE SCALE GENOMIC DNA]</scope>
</reference>
<protein>
    <submittedName>
        <fullName evidence="10">ABC transporter permease protein</fullName>
    </submittedName>
</protein>
<organism evidence="10 11">
    <name type="scientific">Candidatus Carbonibacillus altaicus</name>
    <dbReference type="NCBI Taxonomy" id="2163959"/>
    <lineage>
        <taxon>Bacteria</taxon>
        <taxon>Bacillati</taxon>
        <taxon>Bacillota</taxon>
        <taxon>Bacilli</taxon>
        <taxon>Bacillales</taxon>
        <taxon>Candidatus Carbonibacillus</taxon>
    </lineage>
</organism>
<feature type="transmembrane region" description="Helical" evidence="7">
    <location>
        <begin position="359"/>
        <end position="379"/>
    </location>
</feature>
<feature type="domain" description="ABC3 transporter permease C-terminal" evidence="8">
    <location>
        <begin position="268"/>
        <end position="383"/>
    </location>
</feature>
<name>A0A2R6Y1L6_9BACL</name>
<evidence type="ECO:0000313" key="10">
    <source>
        <dbReference type="EMBL" id="PTQ56574.1"/>
    </source>
</evidence>
<evidence type="ECO:0000259" key="9">
    <source>
        <dbReference type="Pfam" id="PF12704"/>
    </source>
</evidence>
<feature type="domain" description="MacB-like periplasmic core" evidence="9">
    <location>
        <begin position="17"/>
        <end position="228"/>
    </location>
</feature>
<keyword evidence="3 7" id="KW-0812">Transmembrane</keyword>
<evidence type="ECO:0000313" key="11">
    <source>
        <dbReference type="Proteomes" id="UP000244338"/>
    </source>
</evidence>
<dbReference type="Pfam" id="PF02687">
    <property type="entry name" value="FtsX"/>
    <property type="match status" value="1"/>
</dbReference>
<evidence type="ECO:0000256" key="5">
    <source>
        <dbReference type="ARBA" id="ARBA00023136"/>
    </source>
</evidence>
<dbReference type="InterPro" id="IPR003838">
    <property type="entry name" value="ABC3_permease_C"/>
</dbReference>
<keyword evidence="2" id="KW-1003">Cell membrane</keyword>
<evidence type="ECO:0000256" key="2">
    <source>
        <dbReference type="ARBA" id="ARBA00022475"/>
    </source>
</evidence>
<evidence type="ECO:0000256" key="3">
    <source>
        <dbReference type="ARBA" id="ARBA00022692"/>
    </source>
</evidence>
<comment type="similarity">
    <text evidence="6">Belongs to the ABC-4 integral membrane protein family.</text>
</comment>
<sequence length="400" mass="44730">MVADLVFKTWIRRYKETGLTALLLAFIGASIVFMLWFILGYKQGVTLASERLGADVVLFPKDVPAEGQTVLLSGEPLNVYFPEKQVLASLQGVQGLDTWTPQFFTQTLNADCCSVEGENRLVGIDWASDFLVKPWIRGHVPETLGEDEAIIGANVATYEDDIMILDAPFHIVARLYPTGTAMDQTIFIPLQTARDLVFHSDTVVHAWGKEIDPYTSLSAVFIRAKERYNPALLAYHLNQIPDVQVIETSDVLYRARETFTWTGRMLMMAIALFTLLAVVAVYGRLVGDVTRRRSDFALMRSLGLTTGKVVRWFGWESLFTALAALILAMPVYGLYRWIFSRFSAANPSQPFVPLSYNETAGVAFLVFLVFWLIIFLSQLSASRHNEKKALSQSFGEGDVG</sequence>
<evidence type="ECO:0000256" key="7">
    <source>
        <dbReference type="SAM" id="Phobius"/>
    </source>
</evidence>
<dbReference type="PANTHER" id="PTHR30572:SF4">
    <property type="entry name" value="ABC TRANSPORTER PERMEASE YTRF"/>
    <property type="match status" value="1"/>
</dbReference>
<gene>
    <name evidence="10" type="ORF">BSOLF_0021</name>
</gene>
<dbReference type="AlphaFoldDB" id="A0A2R6Y1L6"/>
<dbReference type="GO" id="GO:0005886">
    <property type="term" value="C:plasma membrane"/>
    <property type="evidence" value="ECO:0007669"/>
    <property type="project" value="UniProtKB-SubCell"/>
</dbReference>
<keyword evidence="5 7" id="KW-0472">Membrane</keyword>
<evidence type="ECO:0000256" key="6">
    <source>
        <dbReference type="ARBA" id="ARBA00038076"/>
    </source>
</evidence>
<evidence type="ECO:0000259" key="8">
    <source>
        <dbReference type="Pfam" id="PF02687"/>
    </source>
</evidence>
<feature type="transmembrane region" description="Helical" evidence="7">
    <location>
        <begin position="318"/>
        <end position="339"/>
    </location>
</feature>
<keyword evidence="4 7" id="KW-1133">Transmembrane helix</keyword>
<accession>A0A2R6Y1L6</accession>
<dbReference type="EMBL" id="PEBX01000024">
    <property type="protein sequence ID" value="PTQ56574.1"/>
    <property type="molecule type" value="Genomic_DNA"/>
</dbReference>
<feature type="transmembrane region" description="Helical" evidence="7">
    <location>
        <begin position="261"/>
        <end position="283"/>
    </location>
</feature>
<feature type="transmembrane region" description="Helical" evidence="7">
    <location>
        <begin position="21"/>
        <end position="41"/>
    </location>
</feature>
<comment type="subcellular location">
    <subcellularLocation>
        <location evidence="1">Cell membrane</location>
        <topology evidence="1">Multi-pass membrane protein</topology>
    </subcellularLocation>
</comment>
<evidence type="ECO:0000256" key="4">
    <source>
        <dbReference type="ARBA" id="ARBA00022989"/>
    </source>
</evidence>
<dbReference type="Pfam" id="PF12704">
    <property type="entry name" value="MacB_PCD"/>
    <property type="match status" value="1"/>
</dbReference>
<dbReference type="PANTHER" id="PTHR30572">
    <property type="entry name" value="MEMBRANE COMPONENT OF TRANSPORTER-RELATED"/>
    <property type="match status" value="1"/>
</dbReference>
<comment type="caution">
    <text evidence="10">The sequence shown here is derived from an EMBL/GenBank/DDBJ whole genome shotgun (WGS) entry which is preliminary data.</text>
</comment>
<dbReference type="InterPro" id="IPR025857">
    <property type="entry name" value="MacB_PCD"/>
</dbReference>
<proteinExistence type="inferred from homology"/>
<dbReference type="GO" id="GO:0022857">
    <property type="term" value="F:transmembrane transporter activity"/>
    <property type="evidence" value="ECO:0007669"/>
    <property type="project" value="TreeGrafter"/>
</dbReference>